<evidence type="ECO:0000256" key="4">
    <source>
        <dbReference type="ARBA" id="ARBA00022553"/>
    </source>
</evidence>
<organism evidence="10 11">
    <name type="scientific">Thiocapsa rosea</name>
    <dbReference type="NCBI Taxonomy" id="69360"/>
    <lineage>
        <taxon>Bacteria</taxon>
        <taxon>Pseudomonadati</taxon>
        <taxon>Pseudomonadota</taxon>
        <taxon>Gammaproteobacteria</taxon>
        <taxon>Chromatiales</taxon>
        <taxon>Chromatiaceae</taxon>
        <taxon>Thiocapsa</taxon>
    </lineage>
</organism>
<feature type="transmembrane region" description="Helical" evidence="7">
    <location>
        <begin position="6"/>
        <end position="27"/>
    </location>
</feature>
<dbReference type="PANTHER" id="PTHR42878">
    <property type="entry name" value="TWO-COMPONENT HISTIDINE KINASE"/>
    <property type="match status" value="1"/>
</dbReference>
<feature type="transmembrane region" description="Helical" evidence="7">
    <location>
        <begin position="171"/>
        <end position="193"/>
    </location>
</feature>
<dbReference type="InterPro" id="IPR036097">
    <property type="entry name" value="HisK_dim/P_sf"/>
</dbReference>
<dbReference type="SUPFAM" id="SSF55874">
    <property type="entry name" value="ATPase domain of HSP90 chaperone/DNA topoisomerase II/histidine kinase"/>
    <property type="match status" value="1"/>
</dbReference>
<evidence type="ECO:0000256" key="7">
    <source>
        <dbReference type="SAM" id="Phobius"/>
    </source>
</evidence>
<dbReference type="SMART" id="SM00387">
    <property type="entry name" value="HATPase_c"/>
    <property type="match status" value="1"/>
</dbReference>
<keyword evidence="11" id="KW-1185">Reference proteome</keyword>
<comment type="catalytic activity">
    <reaction evidence="1">
        <text>ATP + protein L-histidine = ADP + protein N-phospho-L-histidine.</text>
        <dbReference type="EC" id="2.7.13.3"/>
    </reaction>
</comment>
<dbReference type="FunFam" id="3.30.565.10:FF:000006">
    <property type="entry name" value="Sensor histidine kinase WalK"/>
    <property type="match status" value="1"/>
</dbReference>
<keyword evidence="6" id="KW-0418">Kinase</keyword>
<feature type="domain" description="Histidine kinase" evidence="8">
    <location>
        <begin position="295"/>
        <end position="509"/>
    </location>
</feature>
<dbReference type="GO" id="GO:0007234">
    <property type="term" value="P:osmosensory signaling via phosphorelay pathway"/>
    <property type="evidence" value="ECO:0007669"/>
    <property type="project" value="TreeGrafter"/>
</dbReference>
<keyword evidence="4" id="KW-0597">Phosphoprotein</keyword>
<evidence type="ECO:0000313" key="10">
    <source>
        <dbReference type="EMBL" id="RKT43009.1"/>
    </source>
</evidence>
<gene>
    <name evidence="10" type="ORF">BDD21_0316</name>
</gene>
<dbReference type="Gene3D" id="3.30.565.10">
    <property type="entry name" value="Histidine kinase-like ATPase, C-terminal domain"/>
    <property type="match status" value="1"/>
</dbReference>
<dbReference type="AlphaFoldDB" id="A0A495V151"/>
<dbReference type="FunFam" id="1.10.287.130:FF:000070">
    <property type="entry name" value="Histidine kinase sensor protein"/>
    <property type="match status" value="1"/>
</dbReference>
<dbReference type="GO" id="GO:0030295">
    <property type="term" value="F:protein kinase activator activity"/>
    <property type="evidence" value="ECO:0007669"/>
    <property type="project" value="TreeGrafter"/>
</dbReference>
<dbReference type="SUPFAM" id="SSF158472">
    <property type="entry name" value="HAMP domain-like"/>
    <property type="match status" value="1"/>
</dbReference>
<dbReference type="EMBL" id="RBXL01000001">
    <property type="protein sequence ID" value="RKT43009.1"/>
    <property type="molecule type" value="Genomic_DNA"/>
</dbReference>
<comment type="subcellular location">
    <subcellularLocation>
        <location evidence="2">Membrane</location>
    </subcellularLocation>
</comment>
<evidence type="ECO:0000256" key="6">
    <source>
        <dbReference type="ARBA" id="ARBA00022777"/>
    </source>
</evidence>
<dbReference type="GO" id="GO:0000156">
    <property type="term" value="F:phosphorelay response regulator activity"/>
    <property type="evidence" value="ECO:0007669"/>
    <property type="project" value="TreeGrafter"/>
</dbReference>
<feature type="domain" description="HAMP" evidence="9">
    <location>
        <begin position="193"/>
        <end position="245"/>
    </location>
</feature>
<evidence type="ECO:0000313" key="11">
    <source>
        <dbReference type="Proteomes" id="UP000274556"/>
    </source>
</evidence>
<dbReference type="PANTHER" id="PTHR42878:SF15">
    <property type="entry name" value="BACTERIOPHYTOCHROME"/>
    <property type="match status" value="1"/>
</dbReference>
<dbReference type="InterPro" id="IPR003660">
    <property type="entry name" value="HAMP_dom"/>
</dbReference>
<dbReference type="SMART" id="SM00388">
    <property type="entry name" value="HisKA"/>
    <property type="match status" value="1"/>
</dbReference>
<dbReference type="Pfam" id="PF02518">
    <property type="entry name" value="HATPase_c"/>
    <property type="match status" value="1"/>
</dbReference>
<dbReference type="GO" id="GO:0000155">
    <property type="term" value="F:phosphorelay sensor kinase activity"/>
    <property type="evidence" value="ECO:0007669"/>
    <property type="project" value="InterPro"/>
</dbReference>
<dbReference type="PRINTS" id="PR00344">
    <property type="entry name" value="BCTRLSENSOR"/>
</dbReference>
<protein>
    <recommendedName>
        <fullName evidence="3">histidine kinase</fullName>
        <ecNumber evidence="3">2.7.13.3</ecNumber>
    </recommendedName>
</protein>
<dbReference type="Proteomes" id="UP000274556">
    <property type="component" value="Unassembled WGS sequence"/>
</dbReference>
<dbReference type="PROSITE" id="PS50885">
    <property type="entry name" value="HAMP"/>
    <property type="match status" value="1"/>
</dbReference>
<dbReference type="SMART" id="SM00304">
    <property type="entry name" value="HAMP"/>
    <property type="match status" value="1"/>
</dbReference>
<keyword evidence="7" id="KW-0812">Transmembrane</keyword>
<dbReference type="Gene3D" id="1.10.287.130">
    <property type="match status" value="1"/>
</dbReference>
<dbReference type="CDD" id="cd00082">
    <property type="entry name" value="HisKA"/>
    <property type="match status" value="1"/>
</dbReference>
<dbReference type="InterPro" id="IPR050351">
    <property type="entry name" value="BphY/WalK/GraS-like"/>
</dbReference>
<dbReference type="PROSITE" id="PS50109">
    <property type="entry name" value="HIS_KIN"/>
    <property type="match status" value="1"/>
</dbReference>
<dbReference type="SUPFAM" id="SSF47384">
    <property type="entry name" value="Homodimeric domain of signal transducing histidine kinase"/>
    <property type="match status" value="1"/>
</dbReference>
<accession>A0A495V151</accession>
<evidence type="ECO:0000256" key="1">
    <source>
        <dbReference type="ARBA" id="ARBA00000085"/>
    </source>
</evidence>
<dbReference type="Pfam" id="PF00512">
    <property type="entry name" value="HisKA"/>
    <property type="match status" value="1"/>
</dbReference>
<evidence type="ECO:0000256" key="2">
    <source>
        <dbReference type="ARBA" id="ARBA00004370"/>
    </source>
</evidence>
<dbReference type="Pfam" id="PF00672">
    <property type="entry name" value="HAMP"/>
    <property type="match status" value="1"/>
</dbReference>
<evidence type="ECO:0000259" key="9">
    <source>
        <dbReference type="PROSITE" id="PS50885"/>
    </source>
</evidence>
<dbReference type="InterPro" id="IPR003594">
    <property type="entry name" value="HATPase_dom"/>
</dbReference>
<keyword evidence="7" id="KW-0472">Membrane</keyword>
<name>A0A495V151_9GAMM</name>
<dbReference type="EC" id="2.7.13.3" evidence="3"/>
<dbReference type="RefSeq" id="WP_170164656.1">
    <property type="nucleotide sequence ID" value="NZ_RBXL01000001.1"/>
</dbReference>
<dbReference type="CDD" id="cd06225">
    <property type="entry name" value="HAMP"/>
    <property type="match status" value="1"/>
</dbReference>
<keyword evidence="5" id="KW-0808">Transferase</keyword>
<sequence length="515" mass="57479">MTLRRRAQLIALISALGFLALLGLSVVNHRNWSQSARTLALTNTLNVEIIQLRTLLFGYILRVQGHPRDLVESQFDTIDDLLARESASIAEAIRDDQRSQDAWEELRRLLDRMRRLFPEVDGPGSEPRFAERDERAANLLLVDSHALTELVKHIRVQANARMLVASERTNLTLGLLLFGVAGLGLWIFGTLQWTILSPVQALRDAALRVGAGALEQRLHSARRDELGELANAFDTMLDRLQENTVSRARLETEMVERQRAQAEIQRLNVGLEERVRQRTAELSAANLELESFAYAVSHDLRAPLRALSGFSQALMEDYADRLDGEALDDLQQIDLASRRMGELIDGILTLSRSTRGVLRHDTVDLGALAHCRLAQLAAAEPQRRVTLEIEPRLTVSGDPTMLEAVMVNLIDNAWKYTGRTQDATIRVYSMERDGARWCCVSDNGAGFDMAYSERLFKAFQRLHRQDEFVGIGIGLATVQRIVHRHGGAVAAEGVPGRGATFRFSLPEAASEEPSV</sequence>
<dbReference type="InterPro" id="IPR005467">
    <property type="entry name" value="His_kinase_dom"/>
</dbReference>
<proteinExistence type="predicted"/>
<dbReference type="Gene3D" id="6.10.340.10">
    <property type="match status" value="1"/>
</dbReference>
<reference evidence="10 11" key="1">
    <citation type="submission" date="2018-10" db="EMBL/GenBank/DDBJ databases">
        <title>Genomic Encyclopedia of Archaeal and Bacterial Type Strains, Phase II (KMG-II): from individual species to whole genera.</title>
        <authorList>
            <person name="Goeker M."/>
        </authorList>
    </citation>
    <scope>NUCLEOTIDE SEQUENCE [LARGE SCALE GENOMIC DNA]</scope>
    <source>
        <strain evidence="10 11">DSM 235</strain>
    </source>
</reference>
<evidence type="ECO:0000259" key="8">
    <source>
        <dbReference type="PROSITE" id="PS50109"/>
    </source>
</evidence>
<evidence type="ECO:0000256" key="5">
    <source>
        <dbReference type="ARBA" id="ARBA00022679"/>
    </source>
</evidence>
<dbReference type="InterPro" id="IPR036890">
    <property type="entry name" value="HATPase_C_sf"/>
</dbReference>
<dbReference type="InterPro" id="IPR003661">
    <property type="entry name" value="HisK_dim/P_dom"/>
</dbReference>
<evidence type="ECO:0000256" key="3">
    <source>
        <dbReference type="ARBA" id="ARBA00012438"/>
    </source>
</evidence>
<keyword evidence="7" id="KW-1133">Transmembrane helix</keyword>
<dbReference type="GO" id="GO:0005886">
    <property type="term" value="C:plasma membrane"/>
    <property type="evidence" value="ECO:0007669"/>
    <property type="project" value="UniProtKB-ARBA"/>
</dbReference>
<dbReference type="InterPro" id="IPR004358">
    <property type="entry name" value="Sig_transdc_His_kin-like_C"/>
</dbReference>
<comment type="caution">
    <text evidence="10">The sequence shown here is derived from an EMBL/GenBank/DDBJ whole genome shotgun (WGS) entry which is preliminary data.</text>
</comment>